<evidence type="ECO:0000259" key="1">
    <source>
        <dbReference type="Pfam" id="PF00675"/>
    </source>
</evidence>
<dbReference type="PANTHER" id="PTHR43016">
    <property type="entry name" value="PRESEQUENCE PROTEASE"/>
    <property type="match status" value="1"/>
</dbReference>
<dbReference type="InterPro" id="IPR007863">
    <property type="entry name" value="Peptidase_M16_C"/>
</dbReference>
<dbReference type="InterPro" id="IPR011765">
    <property type="entry name" value="Pept_M16_N"/>
</dbReference>
<reference evidence="3" key="1">
    <citation type="submission" date="2021-08" db="EMBL/GenBank/DDBJ databases">
        <authorList>
            <person name="Misof B."/>
            <person name="Oliver O."/>
            <person name="Podsiadlowski L."/>
            <person name="Donath A."/>
            <person name="Peters R."/>
            <person name="Mayer C."/>
            <person name="Rust J."/>
            <person name="Gunkel S."/>
            <person name="Lesny P."/>
            <person name="Martin S."/>
            <person name="Oeyen J.P."/>
            <person name="Petersen M."/>
            <person name="Panagiotis P."/>
            <person name="Wilbrandt J."/>
            <person name="Tanja T."/>
        </authorList>
    </citation>
    <scope>NUCLEOTIDE SEQUENCE</scope>
    <source>
        <strain evidence="3">GBR_01_08_01A</strain>
        <tissue evidence="3">Thorax + abdomen</tissue>
    </source>
</reference>
<gene>
    <name evidence="3" type="ORF">KPH14_011595</name>
</gene>
<dbReference type="PANTHER" id="PTHR43016:SF16">
    <property type="entry name" value="METALLOPROTEASE, PUTATIVE (AFU_ORTHOLOGUE AFUA_4G07610)-RELATED"/>
    <property type="match status" value="1"/>
</dbReference>
<dbReference type="Pfam" id="PF05193">
    <property type="entry name" value="Peptidase_M16_C"/>
    <property type="match status" value="1"/>
</dbReference>
<feature type="domain" description="Peptidase M16 N-terminal" evidence="1">
    <location>
        <begin position="63"/>
        <end position="149"/>
    </location>
</feature>
<dbReference type="SUPFAM" id="SSF63411">
    <property type="entry name" value="LuxS/MPP-like metallohydrolase"/>
    <property type="match status" value="4"/>
</dbReference>
<protein>
    <recommendedName>
        <fullName evidence="5">Presequence protease, mitochondrial</fullName>
    </recommendedName>
</protein>
<dbReference type="InterPro" id="IPR011249">
    <property type="entry name" value="Metalloenz_LuxS/M16"/>
</dbReference>
<accession>A0AAD9RH46</accession>
<feature type="domain" description="Peptidase M16 C-terminal" evidence="2">
    <location>
        <begin position="206"/>
        <end position="386"/>
    </location>
</feature>
<name>A0AAD9RH46_9HYME</name>
<sequence>MTPVDNTPTENMGGFELVCSLKANDVIPVHKYKSKNTGLTVFIAEVDGPIVGGYFCLATEAFDDDGLPHTLEHLVFMGSENYPYKGILDLMANRCLASGTNAATDTDHTFYTMTTAGSEGFLSLMPIYLEHILYPTLQDSAYLTEVHHITGEGEDAGVVYCEMQGKENIGEYLVFTELCRAAYPGHCGYKSQTGGALQNLRESTSNEKVRNYHKEFYRPENLTIIITGQVKHDKVFKTLQPLEQMILSKGPRGPFERPWQNPVPPLTESVDLDLFYPCDDEDNGIVTVGWRGPSAVHEVYELTACSLLLKYLTDTSVSPLQKEFVEIEDPYASNVLYSLSENSISLLYVIFENVPKPKIPLVKDRLLDVLKQVNESGIDMKRMKTVVHRNMLETLSNLENCPHDSVAYMIIGDVLYGNTKEDLDQRLNQIRDIKKLFDEPEAYWLNLLKKYLIDAPIVTVKGIPSIEKQHQLMEEEKVRVAKQIEGLGEEGLQKKETELQEAVVENKKPIPDELLTAISIPSTDSINFHQIKSYSTETREQHSYFDVTKLPLFTYLDHVNTNFVYMFVIMDTSSIGREHRLYLPLLLEAIMECPVKRNGQLIPYEEVVAELEADTAETRTYIGVDGAARFSCGLYSHSATLMLQLEPSKYQKGVQWIKELLYETELISDRLKIIATKMINDVAQVKRQGSRIVKDLMKSLTYNKDSNYYASSLLRQQKFLTKMIERLNDESSEQEVKAEIESVRKILTSTRNMVLYMAANVDKLAAEVDNVYAPWNDFFSDMDITEKKPLNVTTDWQLLSLPGEISSKGCVTGLGCIDSAFLIQSCPSINDFQSDDLASLLVCLQYLNQTEGPMWRLIRGQGLSYGYGIYPKPNEGLLYFSLYRSTNVVAAYKEAKNIAQAHLSKDKWETLLFESAKSSLIFEIIQKEKTVCDVVQKSLLSYFMKVPHDYNNQMVRRISTVVIEDLTRVANRYIKPLFEPTESKTTVVCHPSKAPEVAAAFNELGHKLEIYNSLEETFLNE</sequence>
<dbReference type="Gene3D" id="3.30.830.10">
    <property type="entry name" value="Metalloenzyme, LuxS/M16 peptidase-like"/>
    <property type="match status" value="4"/>
</dbReference>
<comment type="caution">
    <text evidence="3">The sequence shown here is derived from an EMBL/GenBank/DDBJ whole genome shotgun (WGS) entry which is preliminary data.</text>
</comment>
<proteinExistence type="predicted"/>
<dbReference type="EMBL" id="JAIFRP010000083">
    <property type="protein sequence ID" value="KAK2579672.1"/>
    <property type="molecule type" value="Genomic_DNA"/>
</dbReference>
<organism evidence="3 4">
    <name type="scientific">Odynerus spinipes</name>
    <dbReference type="NCBI Taxonomy" id="1348599"/>
    <lineage>
        <taxon>Eukaryota</taxon>
        <taxon>Metazoa</taxon>
        <taxon>Ecdysozoa</taxon>
        <taxon>Arthropoda</taxon>
        <taxon>Hexapoda</taxon>
        <taxon>Insecta</taxon>
        <taxon>Pterygota</taxon>
        <taxon>Neoptera</taxon>
        <taxon>Endopterygota</taxon>
        <taxon>Hymenoptera</taxon>
        <taxon>Apocrita</taxon>
        <taxon>Aculeata</taxon>
        <taxon>Vespoidea</taxon>
        <taxon>Vespidae</taxon>
        <taxon>Eumeninae</taxon>
        <taxon>Odynerus</taxon>
    </lineage>
</organism>
<dbReference type="FunFam" id="3.30.830.10:FF:000015">
    <property type="entry name" value="Putative zinc metalloprotease"/>
    <property type="match status" value="1"/>
</dbReference>
<evidence type="ECO:0008006" key="5">
    <source>
        <dbReference type="Google" id="ProtNLM"/>
    </source>
</evidence>
<dbReference type="AlphaFoldDB" id="A0AAD9RH46"/>
<dbReference type="Pfam" id="PF00675">
    <property type="entry name" value="Peptidase_M16"/>
    <property type="match status" value="1"/>
</dbReference>
<evidence type="ECO:0000313" key="4">
    <source>
        <dbReference type="Proteomes" id="UP001258017"/>
    </source>
</evidence>
<evidence type="ECO:0000313" key="3">
    <source>
        <dbReference type="EMBL" id="KAK2579672.1"/>
    </source>
</evidence>
<dbReference type="GO" id="GO:0046872">
    <property type="term" value="F:metal ion binding"/>
    <property type="evidence" value="ECO:0007669"/>
    <property type="project" value="InterPro"/>
</dbReference>
<dbReference type="Proteomes" id="UP001258017">
    <property type="component" value="Unassembled WGS sequence"/>
</dbReference>
<keyword evidence="4" id="KW-1185">Reference proteome</keyword>
<evidence type="ECO:0000259" key="2">
    <source>
        <dbReference type="Pfam" id="PF05193"/>
    </source>
</evidence>
<dbReference type="FunFam" id="3.30.830.10:FF:000031">
    <property type="entry name" value="Putative zinc metalloprotease"/>
    <property type="match status" value="1"/>
</dbReference>
<reference evidence="3" key="2">
    <citation type="journal article" date="2023" name="Commun. Biol.">
        <title>Intrasexual cuticular hydrocarbon dimorphism in a wasp sheds light on hydrocarbon biosynthesis genes in Hymenoptera.</title>
        <authorList>
            <person name="Moris V.C."/>
            <person name="Podsiadlowski L."/>
            <person name="Martin S."/>
            <person name="Oeyen J.P."/>
            <person name="Donath A."/>
            <person name="Petersen M."/>
            <person name="Wilbrandt J."/>
            <person name="Misof B."/>
            <person name="Liedtke D."/>
            <person name="Thamm M."/>
            <person name="Scheiner R."/>
            <person name="Schmitt T."/>
            <person name="Niehuis O."/>
        </authorList>
    </citation>
    <scope>NUCLEOTIDE SEQUENCE</scope>
    <source>
        <strain evidence="3">GBR_01_08_01A</strain>
    </source>
</reference>